<sequence length="255" mass="29067">MKEAAQAALEKKGWTVLVSDLYEMKFNAVMSRDDIRGEPKHPNKFKYGLETLLAWKEGRLARDIEEEQKKLDKADLVIFQFPLYWFGPPAIMKGWMERVFSEGFAYSLEFMYCEGPFKKKKALLSFTTGGCESRTTPRGRTGDMNVILWPLQSGILHFCGFQVLPPQIAYNVAHVTQEVRVGMLKSWEKRLETIWDEKPIRFLSNQDFEGESGGYLLKKEVEEARSADKYGPTVGQNLGKPLPPDSQLKSEGTGL</sequence>
<accession>A0A8J6E9Z4</accession>
<dbReference type="PANTHER" id="PTHR10204">
    <property type="entry name" value="NAD P H OXIDOREDUCTASE-RELATED"/>
    <property type="match status" value="1"/>
</dbReference>
<feature type="region of interest" description="Disordered" evidence="3">
    <location>
        <begin position="226"/>
        <end position="255"/>
    </location>
</feature>
<organism evidence="5 6">
    <name type="scientific">Eleutherodactylus coqui</name>
    <name type="common">Puerto Rican coqui</name>
    <dbReference type="NCBI Taxonomy" id="57060"/>
    <lineage>
        <taxon>Eukaryota</taxon>
        <taxon>Metazoa</taxon>
        <taxon>Chordata</taxon>
        <taxon>Craniata</taxon>
        <taxon>Vertebrata</taxon>
        <taxon>Euteleostomi</taxon>
        <taxon>Amphibia</taxon>
        <taxon>Batrachia</taxon>
        <taxon>Anura</taxon>
        <taxon>Neobatrachia</taxon>
        <taxon>Hyloidea</taxon>
        <taxon>Eleutherodactylidae</taxon>
        <taxon>Eleutherodactylinae</taxon>
        <taxon>Eleutherodactylus</taxon>
        <taxon>Eleutherodactylus</taxon>
    </lineage>
</organism>
<dbReference type="PANTHER" id="PTHR10204:SF34">
    <property type="entry name" value="NAD(P)H DEHYDROGENASE [QUINONE] 1 ISOFORM 1"/>
    <property type="match status" value="1"/>
</dbReference>
<dbReference type="GO" id="GO:0005829">
    <property type="term" value="C:cytosol"/>
    <property type="evidence" value="ECO:0007669"/>
    <property type="project" value="TreeGrafter"/>
</dbReference>
<reference evidence="5" key="1">
    <citation type="thesis" date="2020" institute="ProQuest LLC" country="789 East Eisenhower Parkway, Ann Arbor, MI, USA">
        <title>Comparative Genomics and Chromosome Evolution.</title>
        <authorList>
            <person name="Mudd A.B."/>
        </authorList>
    </citation>
    <scope>NUCLEOTIDE SEQUENCE</scope>
    <source>
        <strain evidence="5">HN-11 Male</strain>
        <tissue evidence="5">Kidney and liver</tissue>
    </source>
</reference>
<evidence type="ECO:0000256" key="3">
    <source>
        <dbReference type="SAM" id="MobiDB-lite"/>
    </source>
</evidence>
<comment type="caution">
    <text evidence="5">The sequence shown here is derived from an EMBL/GenBank/DDBJ whole genome shotgun (WGS) entry which is preliminary data.</text>
</comment>
<dbReference type="OrthoDB" id="26889at2759"/>
<dbReference type="Gene3D" id="3.40.50.360">
    <property type="match status" value="1"/>
</dbReference>
<dbReference type="AlphaFoldDB" id="A0A8J6E9Z4"/>
<evidence type="ECO:0000313" key="6">
    <source>
        <dbReference type="Proteomes" id="UP000770717"/>
    </source>
</evidence>
<dbReference type="InterPro" id="IPR003680">
    <property type="entry name" value="Flavodoxin_fold"/>
</dbReference>
<dbReference type="SUPFAM" id="SSF52218">
    <property type="entry name" value="Flavoproteins"/>
    <property type="match status" value="1"/>
</dbReference>
<evidence type="ECO:0000256" key="2">
    <source>
        <dbReference type="ARBA" id="ARBA00023002"/>
    </source>
</evidence>
<keyword evidence="2" id="KW-0560">Oxidoreductase</keyword>
<dbReference type="FunFam" id="3.40.50.360:FF:000054">
    <property type="entry name" value="NAD(P)H dehydrogenase, quinone 1"/>
    <property type="match status" value="1"/>
</dbReference>
<dbReference type="EMBL" id="WNTK01006171">
    <property type="protein sequence ID" value="KAG9463688.1"/>
    <property type="molecule type" value="Genomic_DNA"/>
</dbReference>
<gene>
    <name evidence="5" type="ORF">GDO78_021277</name>
</gene>
<evidence type="ECO:0000256" key="1">
    <source>
        <dbReference type="ARBA" id="ARBA00006252"/>
    </source>
</evidence>
<protein>
    <recommendedName>
        <fullName evidence="4">Flavodoxin-like fold domain-containing protein</fullName>
    </recommendedName>
</protein>
<evidence type="ECO:0000313" key="5">
    <source>
        <dbReference type="EMBL" id="KAG9463688.1"/>
    </source>
</evidence>
<feature type="domain" description="Flavodoxin-like fold" evidence="4">
    <location>
        <begin position="3"/>
        <end position="191"/>
    </location>
</feature>
<comment type="similarity">
    <text evidence="1">Belongs to the NAD(P)H dehydrogenase (quinone) family.</text>
</comment>
<dbReference type="Proteomes" id="UP000770717">
    <property type="component" value="Unassembled WGS sequence"/>
</dbReference>
<dbReference type="GO" id="GO:0003955">
    <property type="term" value="F:NAD(P)H dehydrogenase (quinone) activity"/>
    <property type="evidence" value="ECO:0007669"/>
    <property type="project" value="TreeGrafter"/>
</dbReference>
<name>A0A8J6E9Z4_ELECQ</name>
<dbReference type="Pfam" id="PF02525">
    <property type="entry name" value="Flavodoxin_2"/>
    <property type="match status" value="1"/>
</dbReference>
<dbReference type="InterPro" id="IPR051545">
    <property type="entry name" value="NAD(P)H_dehydrogenase_qn"/>
</dbReference>
<dbReference type="InterPro" id="IPR029039">
    <property type="entry name" value="Flavoprotein-like_sf"/>
</dbReference>
<keyword evidence="6" id="KW-1185">Reference proteome</keyword>
<evidence type="ECO:0000259" key="4">
    <source>
        <dbReference type="Pfam" id="PF02525"/>
    </source>
</evidence>
<proteinExistence type="inferred from homology"/>